<reference evidence="3 4" key="1">
    <citation type="submission" date="2018-06" db="EMBL/GenBank/DDBJ databases">
        <title>Genomic Encyclopedia of Type Strains, Phase IV (KMG-IV): sequencing the most valuable type-strain genomes for metagenomic binning, comparative biology and taxonomic classification.</title>
        <authorList>
            <person name="Goeker M."/>
        </authorList>
    </citation>
    <scope>NUCLEOTIDE SEQUENCE [LARGE SCALE GENOMIC DNA]</scope>
    <source>
        <strain evidence="3 4">DSM 24032</strain>
    </source>
</reference>
<organism evidence="3 4">
    <name type="scientific">Arenicella xantha</name>
    <dbReference type="NCBI Taxonomy" id="644221"/>
    <lineage>
        <taxon>Bacteria</taxon>
        <taxon>Pseudomonadati</taxon>
        <taxon>Pseudomonadota</taxon>
        <taxon>Gammaproteobacteria</taxon>
        <taxon>Arenicellales</taxon>
        <taxon>Arenicellaceae</taxon>
        <taxon>Arenicella</taxon>
    </lineage>
</organism>
<protein>
    <submittedName>
        <fullName evidence="3">Mannan-binding protein</fullName>
    </submittedName>
</protein>
<keyword evidence="1" id="KW-0732">Signal</keyword>
<dbReference type="InParanoid" id="A0A395JME3"/>
<comment type="caution">
    <text evidence="3">The sequence shown here is derived from an EMBL/GenBank/DDBJ whole genome shotgun (WGS) entry which is preliminary data.</text>
</comment>
<sequence length="514" mass="54990">MRKIILAKMNVRGKRARLWLAKQIAVCLVTSFVIAQSAYSPTLWAAEPSAVAASLSNADQVKNCDFSQAANWWQRSVTQVPGSIASNPVTGSPEFCEFYQFAQDWFLYLISPSAKPGLANWQDQAQYPVLEIGANSCDGATKDRGLSIRTAKTIDDTGAIILPERTDQAGAHAIYDQAGNVVFYEIRLSHNLCDYAAIQSEPNFPAKTVEMKMAWRVMKPNESTDGFVLSDATIDGVDYTLGMIGWHIVVAADNHPEMVWITLDHQANAVDCADMAKGQSAYDFTSEACAVDATACQKLNESQPFTTVSLPSGQRGNDICQEFPYGTVEGDPIDTRNGLNIALIEKLNAAQQTVLAGAGVPASLDVWKSYEFNGALWVSDISKGSGSSSPASTTNQRGSLELANVVLETTFQGSAANGGGALNCFGCHNYNGTANVANQPNTSFAAHLSHSFDDMILGQCKDVASATLINNQAQADAACPTACAPQAGFSKWNGQWTNKGVPMTVCGCCPDSVK</sequence>
<dbReference type="Pfam" id="PF12151">
    <property type="entry name" value="MVL"/>
    <property type="match status" value="1"/>
</dbReference>
<dbReference type="Gene3D" id="3.30.1490.230">
    <property type="match status" value="1"/>
</dbReference>
<evidence type="ECO:0000313" key="3">
    <source>
        <dbReference type="EMBL" id="RBP51017.1"/>
    </source>
</evidence>
<evidence type="ECO:0000256" key="1">
    <source>
        <dbReference type="SAM" id="SignalP"/>
    </source>
</evidence>
<dbReference type="EMBL" id="QNRT01000002">
    <property type="protein sequence ID" value="RBP51017.1"/>
    <property type="molecule type" value="Genomic_DNA"/>
</dbReference>
<dbReference type="InterPro" id="IPR053754">
    <property type="entry name" value="OligoMan_bind_ChitinaseAct_sf"/>
</dbReference>
<accession>A0A395JME3</accession>
<dbReference type="Proteomes" id="UP000253083">
    <property type="component" value="Unassembled WGS sequence"/>
</dbReference>
<evidence type="ECO:0000259" key="2">
    <source>
        <dbReference type="Pfam" id="PF12151"/>
    </source>
</evidence>
<evidence type="ECO:0000313" key="4">
    <source>
        <dbReference type="Proteomes" id="UP000253083"/>
    </source>
</evidence>
<dbReference type="RefSeq" id="WP_170132018.1">
    <property type="nucleotide sequence ID" value="NZ_QNRT01000002.1"/>
</dbReference>
<keyword evidence="4" id="KW-1185">Reference proteome</keyword>
<feature type="chain" id="PRO_5017358903" evidence="1">
    <location>
        <begin position="46"/>
        <end position="514"/>
    </location>
</feature>
<feature type="signal peptide" evidence="1">
    <location>
        <begin position="1"/>
        <end position="45"/>
    </location>
</feature>
<dbReference type="InterPro" id="IPR021992">
    <property type="entry name" value="MVL"/>
</dbReference>
<dbReference type="AlphaFoldDB" id="A0A395JME3"/>
<feature type="domain" description="Mannan-binding protein" evidence="2">
    <location>
        <begin position="472"/>
        <end position="508"/>
    </location>
</feature>
<name>A0A395JME3_9GAMM</name>
<proteinExistence type="predicted"/>
<gene>
    <name evidence="3" type="ORF">DFR28_102434</name>
</gene>